<dbReference type="GO" id="GO:0019239">
    <property type="term" value="F:deaminase activity"/>
    <property type="evidence" value="ECO:0007669"/>
    <property type="project" value="TreeGrafter"/>
</dbReference>
<dbReference type="InterPro" id="IPR035959">
    <property type="entry name" value="RutC-like_sf"/>
</dbReference>
<dbReference type="EMBL" id="JAGWCR010000009">
    <property type="protein sequence ID" value="MBS3650513.1"/>
    <property type="molecule type" value="Genomic_DNA"/>
</dbReference>
<comment type="similarity">
    <text evidence="1">Belongs to the RutC family.</text>
</comment>
<dbReference type="CDD" id="cd00448">
    <property type="entry name" value="YjgF_YER057c_UK114_family"/>
    <property type="match status" value="1"/>
</dbReference>
<evidence type="ECO:0000313" key="4">
    <source>
        <dbReference type="Proteomes" id="UP000680348"/>
    </source>
</evidence>
<feature type="compositionally biased region" description="Basic and acidic residues" evidence="2">
    <location>
        <begin position="16"/>
        <end position="25"/>
    </location>
</feature>
<dbReference type="PANTHER" id="PTHR11803">
    <property type="entry name" value="2-IMINOBUTANOATE/2-IMINOPROPANOATE DEAMINASE RIDA"/>
    <property type="match status" value="1"/>
</dbReference>
<dbReference type="InterPro" id="IPR006056">
    <property type="entry name" value="RidA"/>
</dbReference>
<dbReference type="AlphaFoldDB" id="A0A942E3L5"/>
<dbReference type="Gene3D" id="3.30.1330.40">
    <property type="entry name" value="RutC-like"/>
    <property type="match status" value="1"/>
</dbReference>
<dbReference type="NCBIfam" id="TIGR00004">
    <property type="entry name" value="Rid family detoxifying hydrolase"/>
    <property type="match status" value="1"/>
</dbReference>
<sequence>MTIVPQAGVQGAAAPERFRSPEASRNRSGVAHVHLCFSHDCSRRSFIPGGLTLPKQCFGTSHVPLSPAVRAGDFVYVSGQVPVGKDGNVVQGGIAEQTEQVLQNVKAALALAGCSMDDVVKTTVWLEDARDFGTFNRIYAQHFPTNPPARTTVESRLMIDIKIEVEAVAYKPA</sequence>
<evidence type="ECO:0000256" key="1">
    <source>
        <dbReference type="ARBA" id="ARBA00010552"/>
    </source>
</evidence>
<comment type="caution">
    <text evidence="3">The sequence shown here is derived from an EMBL/GenBank/DDBJ whole genome shotgun (WGS) entry which is preliminary data.</text>
</comment>
<dbReference type="Proteomes" id="UP000680348">
    <property type="component" value="Unassembled WGS sequence"/>
</dbReference>
<name>A0A942E3L5_9HYPH</name>
<dbReference type="SUPFAM" id="SSF55298">
    <property type="entry name" value="YjgF-like"/>
    <property type="match status" value="1"/>
</dbReference>
<evidence type="ECO:0000313" key="3">
    <source>
        <dbReference type="EMBL" id="MBS3650513.1"/>
    </source>
</evidence>
<evidence type="ECO:0000256" key="2">
    <source>
        <dbReference type="SAM" id="MobiDB-lite"/>
    </source>
</evidence>
<dbReference type="PANTHER" id="PTHR11803:SF58">
    <property type="entry name" value="PROTEIN HMF1-RELATED"/>
    <property type="match status" value="1"/>
</dbReference>
<keyword evidence="4" id="KW-1185">Reference proteome</keyword>
<gene>
    <name evidence="3" type="ORF">KEU06_18005</name>
</gene>
<feature type="region of interest" description="Disordered" evidence="2">
    <location>
        <begin position="1"/>
        <end position="25"/>
    </location>
</feature>
<accession>A0A942E3L5</accession>
<reference evidence="3" key="1">
    <citation type="submission" date="2021-04" db="EMBL/GenBank/DDBJ databases">
        <title>Pseudaminobacter soli sp. nov., isolated from paddy soil contaminated by heavy metals.</title>
        <authorList>
            <person name="Zhang K."/>
        </authorList>
    </citation>
    <scope>NUCLEOTIDE SEQUENCE</scope>
    <source>
        <strain evidence="3">19-2017</strain>
    </source>
</reference>
<dbReference type="Pfam" id="PF01042">
    <property type="entry name" value="Ribonuc_L-PSP"/>
    <property type="match status" value="1"/>
</dbReference>
<protein>
    <submittedName>
        <fullName evidence="3">RidA family protein</fullName>
    </submittedName>
</protein>
<dbReference type="FunFam" id="3.30.1330.40:FF:000001">
    <property type="entry name" value="L-PSP family endoribonuclease"/>
    <property type="match status" value="1"/>
</dbReference>
<proteinExistence type="inferred from homology"/>
<dbReference type="GO" id="GO:0005829">
    <property type="term" value="C:cytosol"/>
    <property type="evidence" value="ECO:0007669"/>
    <property type="project" value="TreeGrafter"/>
</dbReference>
<dbReference type="InterPro" id="IPR006175">
    <property type="entry name" value="YjgF/YER057c/UK114"/>
</dbReference>
<organism evidence="3 4">
    <name type="scientific">Pseudaminobacter soli</name>
    <name type="common">ex Zhang et al. 2022</name>
    <dbReference type="NCBI Taxonomy" id="2831468"/>
    <lineage>
        <taxon>Bacteria</taxon>
        <taxon>Pseudomonadati</taxon>
        <taxon>Pseudomonadota</taxon>
        <taxon>Alphaproteobacteria</taxon>
        <taxon>Hyphomicrobiales</taxon>
        <taxon>Phyllobacteriaceae</taxon>
        <taxon>Pseudaminobacter</taxon>
    </lineage>
</organism>